<evidence type="ECO:0000256" key="7">
    <source>
        <dbReference type="ARBA" id="ARBA00022771"/>
    </source>
</evidence>
<dbReference type="GO" id="GO:0005794">
    <property type="term" value="C:Golgi apparatus"/>
    <property type="evidence" value="ECO:0007669"/>
    <property type="project" value="UniProtKB-SubCell"/>
</dbReference>
<dbReference type="PANTHER" id="PTHR31553:SF2">
    <property type="entry name" value="OPTINEURIN"/>
    <property type="match status" value="1"/>
</dbReference>
<evidence type="ECO:0000256" key="13">
    <source>
        <dbReference type="RuleBase" id="RU367122"/>
    </source>
</evidence>
<dbReference type="EMBL" id="JAINUG010000302">
    <property type="protein sequence ID" value="KAJ8379073.1"/>
    <property type="molecule type" value="Genomic_DNA"/>
</dbReference>
<feature type="coiled-coil region" evidence="14">
    <location>
        <begin position="279"/>
        <end position="320"/>
    </location>
</feature>
<keyword evidence="5 13" id="KW-0479">Metal-binding</keyword>
<evidence type="ECO:0000256" key="9">
    <source>
        <dbReference type="ARBA" id="ARBA00023034"/>
    </source>
</evidence>
<dbReference type="GO" id="GO:0034067">
    <property type="term" value="P:protein localization to Golgi apparatus"/>
    <property type="evidence" value="ECO:0007669"/>
    <property type="project" value="TreeGrafter"/>
</dbReference>
<feature type="domain" description="CCHC NOA-type" evidence="15">
    <location>
        <begin position="517"/>
        <end position="547"/>
    </location>
</feature>
<evidence type="ECO:0000256" key="4">
    <source>
        <dbReference type="ARBA" id="ARBA00022490"/>
    </source>
</evidence>
<protein>
    <recommendedName>
        <fullName evidence="3 13">Optineurin</fullName>
    </recommendedName>
</protein>
<keyword evidence="4 13" id="KW-0963">Cytoplasm</keyword>
<dbReference type="Gene3D" id="1.20.5.990">
    <property type="entry name" value="Nemo cc2-lz domain - 1d5 darpin complex"/>
    <property type="match status" value="1"/>
</dbReference>
<dbReference type="InterPro" id="IPR021063">
    <property type="entry name" value="NEMO_N"/>
</dbReference>
<keyword evidence="10 14" id="KW-0175">Coiled coil</keyword>
<evidence type="ECO:0000256" key="10">
    <source>
        <dbReference type="ARBA" id="ARBA00023054"/>
    </source>
</evidence>
<dbReference type="CDD" id="cd09803">
    <property type="entry name" value="UBAN"/>
    <property type="match status" value="1"/>
</dbReference>
<dbReference type="InterPro" id="IPR034735">
    <property type="entry name" value="NEMO_ZF"/>
</dbReference>
<proteinExistence type="predicted"/>
<evidence type="ECO:0000256" key="6">
    <source>
        <dbReference type="ARBA" id="ARBA00022753"/>
    </source>
</evidence>
<sequence>MASNAPVANGDISLGAQYRPGGVGQPCMISLEETIQQMNVLIKENRELKEALKRTNSSMKERFEGLAAWKERQKEERDFLEGKLEEAKKHMSTLTKRNEELRKRLQGLEGSAEGAGQTEVSLEMEVLQAVIKRLQAEKSDLVAMNTELQLQAGRSSPGRCSPGDSFIQIRTAQEEEMYVSNPFPCSPSAPLLPTSDLIKSQRESQELTVSQLLQALREETERGDKLELKLQAASERISALEPQALSQVEQDTQTAMQMGEGACPKRETPTQQEAPGKEVEMLGRELQQVRANLDRAEQTKKTLSERCIGMEQNLATLQNQLVDKQQVQAENYRLKLELESVHSIIKMEQKKTEEEKKSLAKLQDAYTRLHEEYFRVSAEAKKPEHAMSKEEASELQSRLDIAEQALAAKQQKIDEMKQEIFSKEQELDTISVFQAQAEVYSSDFYAEREAREKIHEEKERLAAQLEFMKKHNSQLQEEMESLGRQSLTAIQRRHLSPRGASPQGGALAPGQHGARGEVQIPEYACPKCNEVLPDLDTLQIHIMDCID</sequence>
<dbReference type="GO" id="GO:0070530">
    <property type="term" value="F:K63-linked polyubiquitin modification-dependent protein binding"/>
    <property type="evidence" value="ECO:0007669"/>
    <property type="project" value="InterPro"/>
</dbReference>
<keyword evidence="17" id="KW-1185">Reference proteome</keyword>
<keyword evidence="9 13" id="KW-0333">Golgi apparatus</keyword>
<feature type="coiled-coil region" evidence="14">
    <location>
        <begin position="345"/>
        <end position="426"/>
    </location>
</feature>
<reference evidence="16" key="1">
    <citation type="journal article" date="2023" name="Science">
        <title>Genome structures resolve the early diversification of teleost fishes.</title>
        <authorList>
            <person name="Parey E."/>
            <person name="Louis A."/>
            <person name="Montfort J."/>
            <person name="Bouchez O."/>
            <person name="Roques C."/>
            <person name="Iampietro C."/>
            <person name="Lluch J."/>
            <person name="Castinel A."/>
            <person name="Donnadieu C."/>
            <person name="Desvignes T."/>
            <person name="Floi Bucao C."/>
            <person name="Jouanno E."/>
            <person name="Wen M."/>
            <person name="Mejri S."/>
            <person name="Dirks R."/>
            <person name="Jansen H."/>
            <person name="Henkel C."/>
            <person name="Chen W.J."/>
            <person name="Zahm M."/>
            <person name="Cabau C."/>
            <person name="Klopp C."/>
            <person name="Thompson A.W."/>
            <person name="Robinson-Rechavi M."/>
            <person name="Braasch I."/>
            <person name="Lecointre G."/>
            <person name="Bobe J."/>
            <person name="Postlethwait J.H."/>
            <person name="Berthelot C."/>
            <person name="Roest Crollius H."/>
            <person name="Guiguen Y."/>
        </authorList>
    </citation>
    <scope>NUCLEOTIDE SEQUENCE</scope>
    <source>
        <strain evidence="16">NC1722</strain>
    </source>
</reference>
<comment type="function">
    <text evidence="13">May act by regulating membrane trafficking and cellular morphogenesis.</text>
</comment>
<dbReference type="InterPro" id="IPR032419">
    <property type="entry name" value="CC2-LZ_dom"/>
</dbReference>
<evidence type="ECO:0000256" key="1">
    <source>
        <dbReference type="ARBA" id="ARBA00004419"/>
    </source>
</evidence>
<gene>
    <name evidence="16" type="ORF">AAFF_G00231640</name>
</gene>
<keyword evidence="7 12" id="KW-0863">Zinc-finger</keyword>
<dbReference type="Pfam" id="PF18414">
    <property type="entry name" value="zf_C2H2_10"/>
    <property type="match status" value="1"/>
</dbReference>
<dbReference type="Proteomes" id="UP001221898">
    <property type="component" value="Unassembled WGS sequence"/>
</dbReference>
<dbReference type="PANTHER" id="PTHR31553">
    <property type="entry name" value="NF-KAPPA-B ESSENTIAL MODULATOR"/>
    <property type="match status" value="1"/>
</dbReference>
<dbReference type="GO" id="GO:0008270">
    <property type="term" value="F:zinc ion binding"/>
    <property type="evidence" value="ECO:0007669"/>
    <property type="project" value="UniProtKB-KW"/>
</dbReference>
<accession>A0AAD7W4J3</accession>
<keyword evidence="11 13" id="KW-0968">Cytoplasmic vesicle</keyword>
<evidence type="ECO:0000256" key="11">
    <source>
        <dbReference type="ARBA" id="ARBA00023329"/>
    </source>
</evidence>
<dbReference type="GO" id="GO:0090161">
    <property type="term" value="P:Golgi ribbon formation"/>
    <property type="evidence" value="ECO:0007669"/>
    <property type="project" value="TreeGrafter"/>
</dbReference>
<name>A0AAD7W4J3_9TELE</name>
<dbReference type="Pfam" id="PF11577">
    <property type="entry name" value="NEMO"/>
    <property type="match status" value="1"/>
</dbReference>
<evidence type="ECO:0000313" key="16">
    <source>
        <dbReference type="EMBL" id="KAJ8379073.1"/>
    </source>
</evidence>
<evidence type="ECO:0000256" key="12">
    <source>
        <dbReference type="PROSITE-ProRule" id="PRU01142"/>
    </source>
</evidence>
<dbReference type="Gene3D" id="1.20.5.390">
    <property type="entry name" value="L1 transposable element, trimerization domain"/>
    <property type="match status" value="2"/>
</dbReference>
<feature type="coiled-coil region" evidence="14">
    <location>
        <begin position="31"/>
        <end position="151"/>
    </location>
</feature>
<dbReference type="AlphaFoldDB" id="A0AAD7W4J3"/>
<dbReference type="GO" id="GO:0055037">
    <property type="term" value="C:recycling endosome"/>
    <property type="evidence" value="ECO:0007669"/>
    <property type="project" value="UniProtKB-SubCell"/>
</dbReference>
<evidence type="ECO:0000256" key="14">
    <source>
        <dbReference type="SAM" id="Coils"/>
    </source>
</evidence>
<feature type="coiled-coil region" evidence="14">
    <location>
        <begin position="451"/>
        <end position="485"/>
    </location>
</feature>
<feature type="coiled-coil region" evidence="14">
    <location>
        <begin position="209"/>
        <end position="236"/>
    </location>
</feature>
<evidence type="ECO:0000256" key="3">
    <source>
        <dbReference type="ARBA" id="ARBA00018548"/>
    </source>
</evidence>
<comment type="subcellular location">
    <subcellularLocation>
        <location evidence="13">Cytoplasm</location>
        <location evidence="13">Perinuclear region</location>
    </subcellularLocation>
    <subcellularLocation>
        <location evidence="13">Golgi apparatus</location>
    </subcellularLocation>
    <subcellularLocation>
        <location evidence="2 13">Golgi apparatus</location>
        <location evidence="2 13">trans-Golgi network</location>
    </subcellularLocation>
    <subcellularLocation>
        <location evidence="1 13">Cytoplasmic vesicle</location>
        <location evidence="1 13">Autophagosome</location>
    </subcellularLocation>
    <subcellularLocation>
        <location evidence="13">Cytoplasmic vesicle</location>
    </subcellularLocation>
    <subcellularLocation>
        <location evidence="13">Recycling endosome</location>
    </subcellularLocation>
</comment>
<dbReference type="GO" id="GO:0005634">
    <property type="term" value="C:nucleus"/>
    <property type="evidence" value="ECO:0007669"/>
    <property type="project" value="TreeGrafter"/>
</dbReference>
<evidence type="ECO:0000256" key="8">
    <source>
        <dbReference type="ARBA" id="ARBA00022833"/>
    </source>
</evidence>
<dbReference type="PROSITE" id="PS51801">
    <property type="entry name" value="ZF_CCHC_NOA"/>
    <property type="match status" value="1"/>
</dbReference>
<dbReference type="GO" id="GO:0043122">
    <property type="term" value="P:regulation of canonical NF-kappaB signal transduction"/>
    <property type="evidence" value="ECO:0007669"/>
    <property type="project" value="TreeGrafter"/>
</dbReference>
<keyword evidence="8 13" id="KW-0862">Zinc</keyword>
<comment type="caution">
    <text evidence="16">The sequence shown here is derived from an EMBL/GenBank/DDBJ whole genome shotgun (WGS) entry which is preliminary data.</text>
</comment>
<evidence type="ECO:0000256" key="5">
    <source>
        <dbReference type="ARBA" id="ARBA00022723"/>
    </source>
</evidence>
<evidence type="ECO:0000256" key="2">
    <source>
        <dbReference type="ARBA" id="ARBA00004601"/>
    </source>
</evidence>
<evidence type="ECO:0000259" key="15">
    <source>
        <dbReference type="PROSITE" id="PS51801"/>
    </source>
</evidence>
<keyword evidence="6 13" id="KW-0967">Endosome</keyword>
<dbReference type="Pfam" id="PF16516">
    <property type="entry name" value="CC2-LZ"/>
    <property type="match status" value="1"/>
</dbReference>
<dbReference type="GO" id="GO:0005776">
    <property type="term" value="C:autophagosome"/>
    <property type="evidence" value="ECO:0007669"/>
    <property type="project" value="UniProtKB-SubCell"/>
</dbReference>
<organism evidence="16 17">
    <name type="scientific">Aldrovandia affinis</name>
    <dbReference type="NCBI Taxonomy" id="143900"/>
    <lineage>
        <taxon>Eukaryota</taxon>
        <taxon>Metazoa</taxon>
        <taxon>Chordata</taxon>
        <taxon>Craniata</taxon>
        <taxon>Vertebrata</taxon>
        <taxon>Euteleostomi</taxon>
        <taxon>Actinopterygii</taxon>
        <taxon>Neopterygii</taxon>
        <taxon>Teleostei</taxon>
        <taxon>Notacanthiformes</taxon>
        <taxon>Halosauridae</taxon>
        <taxon>Aldrovandia</taxon>
    </lineage>
</organism>
<dbReference type="GO" id="GO:0048471">
    <property type="term" value="C:perinuclear region of cytoplasm"/>
    <property type="evidence" value="ECO:0007669"/>
    <property type="project" value="UniProtKB-SubCell"/>
</dbReference>
<evidence type="ECO:0000313" key="17">
    <source>
        <dbReference type="Proteomes" id="UP001221898"/>
    </source>
</evidence>
<dbReference type="InterPro" id="IPR051301">
    <property type="entry name" value="Optineurin/NFkB_EssMod"/>
</dbReference>